<dbReference type="InterPro" id="IPR050796">
    <property type="entry name" value="SCF_F-box_component"/>
</dbReference>
<dbReference type="SMART" id="SM00256">
    <property type="entry name" value="FBOX"/>
    <property type="match status" value="1"/>
</dbReference>
<dbReference type="CDD" id="cd22157">
    <property type="entry name" value="F-box_AtFBW1-like"/>
    <property type="match status" value="1"/>
</dbReference>
<dbReference type="Proteomes" id="UP000813463">
    <property type="component" value="Chromosome 2"/>
</dbReference>
<dbReference type="GeneID" id="110795014"/>
<evidence type="ECO:0000313" key="4">
    <source>
        <dbReference type="RefSeq" id="XP_021855677.1"/>
    </source>
</evidence>
<gene>
    <name evidence="4" type="primary">LOC110795014</name>
</gene>
<dbReference type="RefSeq" id="XP_021855677.1">
    <property type="nucleotide sequence ID" value="XM_021999985.2"/>
</dbReference>
<dbReference type="InterPro" id="IPR001810">
    <property type="entry name" value="F-box_dom"/>
</dbReference>
<dbReference type="PANTHER" id="PTHR31672:SF13">
    <property type="entry name" value="F-BOX PROTEIN CPR30-LIKE"/>
    <property type="match status" value="1"/>
</dbReference>
<proteinExistence type="predicted"/>
<evidence type="ECO:0000259" key="2">
    <source>
        <dbReference type="PROSITE" id="PS50181"/>
    </source>
</evidence>
<protein>
    <submittedName>
        <fullName evidence="4">F-box protein At4g22390</fullName>
    </submittedName>
</protein>
<dbReference type="PROSITE" id="PS50181">
    <property type="entry name" value="FBOX"/>
    <property type="match status" value="1"/>
</dbReference>
<dbReference type="InterPro" id="IPR036047">
    <property type="entry name" value="F-box-like_dom_sf"/>
</dbReference>
<sequence length="460" mass="50481">MAQLPTDLVTSILTRLPTKSLIRFKSVSKAWNSLISTPDFVGLHLAHSLSSDHRLLIVNYGGHLESTPLVFGSDFGGAVTSRFDLPTSFSGFEVSICGCCNGIVALVCRNVDDPRLFKFVLWNPSSNTHFVLPPIPVDSDLTSEFMGVSFGFGYDCGSDDYKIVRIVEYFHTSDGDGDGGGGNDVDIDGGSDIDIDVGGGGGDDDEDGSDDDEDDDVYGIGDPYGSDDSSYDGDESGGCRMGFIYREVMVYSLRNNCWEMIHVVYFGDEMKWFCPGAVINKSIVHWIFWKYGKGEPRLRGLDLSSYKWKKLALPDFRGKEMINSPGDDDDDDSLSKSGFEASAIVVLGVLDECLCIVTRICPEFDNAYVWVMKEYDMKESWTKLFNLTEASIVGPLLSPPLPCSKGGDEVLLRKPNEDGGLCWYDFKGKTVKAQPKISNGLTLRDVNLCVESLVPVNLAV</sequence>
<reference evidence="3" key="1">
    <citation type="journal article" date="2021" name="Nat. Commun.">
        <title>Genomic analyses provide insights into spinach domestication and the genetic basis of agronomic traits.</title>
        <authorList>
            <person name="Cai X."/>
            <person name="Sun X."/>
            <person name="Xu C."/>
            <person name="Sun H."/>
            <person name="Wang X."/>
            <person name="Ge C."/>
            <person name="Zhang Z."/>
            <person name="Wang Q."/>
            <person name="Fei Z."/>
            <person name="Jiao C."/>
            <person name="Wang Q."/>
        </authorList>
    </citation>
    <scope>NUCLEOTIDE SEQUENCE [LARGE SCALE GENOMIC DNA]</scope>
    <source>
        <strain evidence="3">cv. Varoflay</strain>
    </source>
</reference>
<accession>A0A9R0IV15</accession>
<dbReference type="OrthoDB" id="1696213at2759"/>
<organism evidence="3 4">
    <name type="scientific">Spinacia oleracea</name>
    <name type="common">Spinach</name>
    <dbReference type="NCBI Taxonomy" id="3562"/>
    <lineage>
        <taxon>Eukaryota</taxon>
        <taxon>Viridiplantae</taxon>
        <taxon>Streptophyta</taxon>
        <taxon>Embryophyta</taxon>
        <taxon>Tracheophyta</taxon>
        <taxon>Spermatophyta</taxon>
        <taxon>Magnoliopsida</taxon>
        <taxon>eudicotyledons</taxon>
        <taxon>Gunneridae</taxon>
        <taxon>Pentapetalae</taxon>
        <taxon>Caryophyllales</taxon>
        <taxon>Chenopodiaceae</taxon>
        <taxon>Chenopodioideae</taxon>
        <taxon>Anserineae</taxon>
        <taxon>Spinacia</taxon>
    </lineage>
</organism>
<reference evidence="4" key="2">
    <citation type="submission" date="2025-08" db="UniProtKB">
        <authorList>
            <consortium name="RefSeq"/>
        </authorList>
    </citation>
    <scope>IDENTIFICATION</scope>
    <source>
        <tissue evidence="4">Leaf</tissue>
    </source>
</reference>
<keyword evidence="3" id="KW-1185">Reference proteome</keyword>
<dbReference type="AlphaFoldDB" id="A0A9R0IV15"/>
<evidence type="ECO:0000256" key="1">
    <source>
        <dbReference type="SAM" id="MobiDB-lite"/>
    </source>
</evidence>
<dbReference type="KEGG" id="soe:110795014"/>
<evidence type="ECO:0000313" key="3">
    <source>
        <dbReference type="Proteomes" id="UP000813463"/>
    </source>
</evidence>
<feature type="domain" description="F-box" evidence="2">
    <location>
        <begin position="1"/>
        <end position="45"/>
    </location>
</feature>
<feature type="compositionally biased region" description="Low complexity" evidence="1">
    <location>
        <begin position="218"/>
        <end position="228"/>
    </location>
</feature>
<name>A0A9R0IV15_SPIOL</name>
<dbReference type="SUPFAM" id="SSF81383">
    <property type="entry name" value="F-box domain"/>
    <property type="match status" value="1"/>
</dbReference>
<feature type="compositionally biased region" description="Acidic residues" evidence="1">
    <location>
        <begin position="202"/>
        <end position="217"/>
    </location>
</feature>
<dbReference type="Pfam" id="PF00646">
    <property type="entry name" value="F-box"/>
    <property type="match status" value="1"/>
</dbReference>
<feature type="region of interest" description="Disordered" evidence="1">
    <location>
        <begin position="193"/>
        <end position="234"/>
    </location>
</feature>
<dbReference type="PANTHER" id="PTHR31672">
    <property type="entry name" value="BNACNNG10540D PROTEIN"/>
    <property type="match status" value="1"/>
</dbReference>
<dbReference type="Gene3D" id="1.20.1280.50">
    <property type="match status" value="1"/>
</dbReference>